<reference evidence="9" key="1">
    <citation type="submission" date="2020-12" db="EMBL/GenBank/DDBJ databases">
        <title>Genomic characterization of non-nitrogen-fixing Frankia strains.</title>
        <authorList>
            <person name="Carlos-Shanley C."/>
            <person name="Guerra T."/>
            <person name="Hahn D."/>
        </authorList>
    </citation>
    <scope>NUCLEOTIDE SEQUENCE</scope>
    <source>
        <strain evidence="9">CN6</strain>
    </source>
</reference>
<keyword evidence="5 9" id="KW-0067">ATP-binding</keyword>
<dbReference type="CDD" id="cd03230">
    <property type="entry name" value="ABC_DR_subfamily_A"/>
    <property type="match status" value="1"/>
</dbReference>
<feature type="domain" description="ABC transporter" evidence="8">
    <location>
        <begin position="12"/>
        <end position="242"/>
    </location>
</feature>
<evidence type="ECO:0000256" key="3">
    <source>
        <dbReference type="ARBA" id="ARBA00022448"/>
    </source>
</evidence>
<dbReference type="Gene3D" id="3.40.50.300">
    <property type="entry name" value="P-loop containing nucleotide triphosphate hydrolases"/>
    <property type="match status" value="1"/>
</dbReference>
<dbReference type="AlphaFoldDB" id="A0A937RGQ0"/>
<dbReference type="InterPro" id="IPR003439">
    <property type="entry name" value="ABC_transporter-like_ATP-bd"/>
</dbReference>
<dbReference type="PANTHER" id="PTHR42711">
    <property type="entry name" value="ABC TRANSPORTER ATP-BINDING PROTEIN"/>
    <property type="match status" value="1"/>
</dbReference>
<evidence type="ECO:0000313" key="9">
    <source>
        <dbReference type="EMBL" id="MBL7627054.1"/>
    </source>
</evidence>
<feature type="region of interest" description="Disordered" evidence="7">
    <location>
        <begin position="265"/>
        <end position="298"/>
    </location>
</feature>
<evidence type="ECO:0000256" key="6">
    <source>
        <dbReference type="ARBA" id="ARBA00023251"/>
    </source>
</evidence>
<dbReference type="InterPro" id="IPR003593">
    <property type="entry name" value="AAA+_ATPase"/>
</dbReference>
<dbReference type="GO" id="GO:0016887">
    <property type="term" value="F:ATP hydrolysis activity"/>
    <property type="evidence" value="ECO:0007669"/>
    <property type="project" value="InterPro"/>
</dbReference>
<dbReference type="GO" id="GO:0005886">
    <property type="term" value="C:plasma membrane"/>
    <property type="evidence" value="ECO:0007669"/>
    <property type="project" value="UniProtKB-SubCell"/>
</dbReference>
<dbReference type="Proteomes" id="UP000604475">
    <property type="component" value="Unassembled WGS sequence"/>
</dbReference>
<dbReference type="SUPFAM" id="SSF52540">
    <property type="entry name" value="P-loop containing nucleoside triphosphate hydrolases"/>
    <property type="match status" value="1"/>
</dbReference>
<dbReference type="GO" id="GO:0046677">
    <property type="term" value="P:response to antibiotic"/>
    <property type="evidence" value="ECO:0007669"/>
    <property type="project" value="UniProtKB-KW"/>
</dbReference>
<evidence type="ECO:0000256" key="4">
    <source>
        <dbReference type="ARBA" id="ARBA00022741"/>
    </source>
</evidence>
<dbReference type="PROSITE" id="PS00211">
    <property type="entry name" value="ABC_TRANSPORTER_1"/>
    <property type="match status" value="1"/>
</dbReference>
<dbReference type="PANTHER" id="PTHR42711:SF5">
    <property type="entry name" value="ABC TRANSPORTER ATP-BINDING PROTEIN NATA"/>
    <property type="match status" value="1"/>
</dbReference>
<keyword evidence="4" id="KW-0547">Nucleotide-binding</keyword>
<accession>A0A937RGQ0</accession>
<dbReference type="SMART" id="SM00382">
    <property type="entry name" value="AAA"/>
    <property type="match status" value="1"/>
</dbReference>
<evidence type="ECO:0000256" key="7">
    <source>
        <dbReference type="SAM" id="MobiDB-lite"/>
    </source>
</evidence>
<evidence type="ECO:0000313" key="10">
    <source>
        <dbReference type="Proteomes" id="UP000604475"/>
    </source>
</evidence>
<evidence type="ECO:0000256" key="2">
    <source>
        <dbReference type="ARBA" id="ARBA00005417"/>
    </source>
</evidence>
<organism evidence="9 10">
    <name type="scientific">Frankia nepalensis</name>
    <dbReference type="NCBI Taxonomy" id="1836974"/>
    <lineage>
        <taxon>Bacteria</taxon>
        <taxon>Bacillati</taxon>
        <taxon>Actinomycetota</taxon>
        <taxon>Actinomycetes</taxon>
        <taxon>Frankiales</taxon>
        <taxon>Frankiaceae</taxon>
        <taxon>Frankia</taxon>
    </lineage>
</organism>
<keyword evidence="10" id="KW-1185">Reference proteome</keyword>
<comment type="caution">
    <text evidence="9">The sequence shown here is derived from an EMBL/GenBank/DDBJ whole genome shotgun (WGS) entry which is preliminary data.</text>
</comment>
<gene>
    <name evidence="9" type="ORF">I7412_07715</name>
</gene>
<dbReference type="InterPro" id="IPR017871">
    <property type="entry name" value="ABC_transporter-like_CS"/>
</dbReference>
<evidence type="ECO:0000259" key="8">
    <source>
        <dbReference type="PROSITE" id="PS50893"/>
    </source>
</evidence>
<feature type="compositionally biased region" description="Gly residues" evidence="7">
    <location>
        <begin position="274"/>
        <end position="298"/>
    </location>
</feature>
<proteinExistence type="inferred from homology"/>
<dbReference type="Pfam" id="PF00005">
    <property type="entry name" value="ABC_tran"/>
    <property type="match status" value="1"/>
</dbReference>
<protein>
    <submittedName>
        <fullName evidence="9">ABC transporter ATP-binding protein</fullName>
    </submittedName>
</protein>
<evidence type="ECO:0000256" key="5">
    <source>
        <dbReference type="ARBA" id="ARBA00022840"/>
    </source>
</evidence>
<dbReference type="PROSITE" id="PS50893">
    <property type="entry name" value="ABC_TRANSPORTER_2"/>
    <property type="match status" value="1"/>
</dbReference>
<dbReference type="InterPro" id="IPR027417">
    <property type="entry name" value="P-loop_NTPase"/>
</dbReference>
<dbReference type="EMBL" id="JAEACQ010000155">
    <property type="protein sequence ID" value="MBL7627054.1"/>
    <property type="molecule type" value="Genomic_DNA"/>
</dbReference>
<comment type="subcellular location">
    <subcellularLocation>
        <location evidence="1">Cell membrane</location>
        <topology evidence="1">Peripheral membrane protein</topology>
    </subcellularLocation>
</comment>
<keyword evidence="3" id="KW-0813">Transport</keyword>
<dbReference type="GO" id="GO:0005524">
    <property type="term" value="F:ATP binding"/>
    <property type="evidence" value="ECO:0007669"/>
    <property type="project" value="UniProtKB-KW"/>
</dbReference>
<sequence length="388" mass="40685">MLIVMEEDTSVITVTDLWRRYGTAGRRGHDAVRGIAFSVRRGELFALLGTNGAGKTSTLEVLEGLARPSAGTVRVLGRDPFRDRRLVRSRIGIMLQAGAFPADLTVREAALAWAGTLTSPRPVTEALELAGMHDRASVRIRQLSGGERRRLDLAMAVLGRPEVLFLDEPTTGLDPESRRATWAGIGNLLAAGTTVVLTTHYLEEAEALADQLAIMHRGRVAHTGTPAEVVASQPARISFELDAELPVGLPELPGTQLHPAEAWLGRRKGKGKGGKGGDGGGGGGDGGSDGGGGGGGDGGGGGCGSGRAVLLTTADLQRTLAVLLAWADRHGIRLHNLNARSASLEEAFLAVARSEETSDDEFGQPGLAARSAQPAWATRARRPERMSA</sequence>
<name>A0A937RGQ0_9ACTN</name>
<keyword evidence="6" id="KW-0046">Antibiotic resistance</keyword>
<dbReference type="RefSeq" id="WP_203005679.1">
    <property type="nucleotide sequence ID" value="NZ_JADWYU010000105.1"/>
</dbReference>
<feature type="region of interest" description="Disordered" evidence="7">
    <location>
        <begin position="356"/>
        <end position="388"/>
    </location>
</feature>
<evidence type="ECO:0000256" key="1">
    <source>
        <dbReference type="ARBA" id="ARBA00004202"/>
    </source>
</evidence>
<comment type="similarity">
    <text evidence="2">Belongs to the ABC transporter superfamily.</text>
</comment>
<dbReference type="InterPro" id="IPR050763">
    <property type="entry name" value="ABC_transporter_ATP-binding"/>
</dbReference>